<dbReference type="Proteomes" id="UP000198414">
    <property type="component" value="Unassembled WGS sequence"/>
</dbReference>
<evidence type="ECO:0000313" key="4">
    <source>
        <dbReference type="EMBL" id="GAX05139.1"/>
    </source>
</evidence>
<dbReference type="PANTHER" id="PTHR30576">
    <property type="entry name" value="COLANIC BIOSYNTHESIS UDP-GLUCOSE LIPID CARRIER TRANSFERASE"/>
    <property type="match status" value="1"/>
</dbReference>
<dbReference type="InterPro" id="IPR003362">
    <property type="entry name" value="Bact_transf"/>
</dbReference>
<feature type="domain" description="Bacterial sugar transferase" evidence="3">
    <location>
        <begin position="55"/>
        <end position="242"/>
    </location>
</feature>
<feature type="transmembrane region" description="Helical" evidence="2">
    <location>
        <begin position="61"/>
        <end position="81"/>
    </location>
</feature>
<dbReference type="GO" id="GO:0016780">
    <property type="term" value="F:phosphotransferase activity, for other substituted phosphate groups"/>
    <property type="evidence" value="ECO:0007669"/>
    <property type="project" value="TreeGrafter"/>
</dbReference>
<keyword evidence="4" id="KW-0808">Transferase</keyword>
<reference evidence="4 5" key="1">
    <citation type="submission" date="2015-11" db="EMBL/GenBank/DDBJ databases">
        <title>Draft genome sequences of new species of the genus Lactobacillus isolated from orchardgrass silage.</title>
        <authorList>
            <person name="Tohno M."/>
            <person name="Tanizawa Y."/>
            <person name="Arita M."/>
        </authorList>
    </citation>
    <scope>NUCLEOTIDE SEQUENCE [LARGE SCALE GENOMIC DNA]</scope>
    <source>
        <strain evidence="4 5">IWT25</strain>
    </source>
</reference>
<name>A0A1Z5ITT8_9LACO</name>
<evidence type="ECO:0000259" key="3">
    <source>
        <dbReference type="Pfam" id="PF02397"/>
    </source>
</evidence>
<sequence length="248" mass="28631">MDNLKGRFIEMEVGSQNRQNRQQCEIKYESTQSRDSNVTLNQDKIDSRILYRVVKNIFDRLISMLGIILLSPLFIVVAILIKNEDGGKVIYVQQRIGKNGKPFKMYKFRSMVMNADKKVAKIADLNEVDGAMFKMKNDPRVTKVGKVIRKYSIDELPQLVNVVKGDMALVGPRPPLAREVKEYSDYDMQRLMVVPGCTGLWQVTERNSVGFHEMVELDIEYIQKSNFLFDLGILIRTVWIMIKPNEAY</sequence>
<comment type="similarity">
    <text evidence="1">Belongs to the bacterial sugar transferase family.</text>
</comment>
<keyword evidence="2" id="KW-0812">Transmembrane</keyword>
<protein>
    <submittedName>
        <fullName evidence="4">Sugar transferase</fullName>
    </submittedName>
</protein>
<dbReference type="Pfam" id="PF02397">
    <property type="entry name" value="Bac_transf"/>
    <property type="match status" value="1"/>
</dbReference>
<keyword evidence="2" id="KW-0472">Membrane</keyword>
<evidence type="ECO:0000256" key="1">
    <source>
        <dbReference type="ARBA" id="ARBA00006464"/>
    </source>
</evidence>
<comment type="caution">
    <text evidence="4">The sequence shown here is derived from an EMBL/GenBank/DDBJ whole genome shotgun (WGS) entry which is preliminary data.</text>
</comment>
<accession>A0A1Z5ITT8</accession>
<dbReference type="AlphaFoldDB" id="A0A1Z5ITT8"/>
<proteinExistence type="inferred from homology"/>
<keyword evidence="2" id="KW-1133">Transmembrane helix</keyword>
<dbReference type="PANTHER" id="PTHR30576:SF0">
    <property type="entry name" value="UNDECAPRENYL-PHOSPHATE N-ACETYLGALACTOSAMINYL 1-PHOSPHATE TRANSFERASE-RELATED"/>
    <property type="match status" value="1"/>
</dbReference>
<organism evidence="4 5">
    <name type="scientific">Secundilactobacillus pentosiphilus</name>
    <dbReference type="NCBI Taxonomy" id="1714682"/>
    <lineage>
        <taxon>Bacteria</taxon>
        <taxon>Bacillati</taxon>
        <taxon>Bacillota</taxon>
        <taxon>Bacilli</taxon>
        <taxon>Lactobacillales</taxon>
        <taxon>Lactobacillaceae</taxon>
        <taxon>Secundilactobacillus</taxon>
    </lineage>
</organism>
<gene>
    <name evidence="4" type="primary">wcaJ_1</name>
    <name evidence="4" type="ORF">IWT25_00442</name>
</gene>
<evidence type="ECO:0000313" key="5">
    <source>
        <dbReference type="Proteomes" id="UP000198414"/>
    </source>
</evidence>
<evidence type="ECO:0000256" key="2">
    <source>
        <dbReference type="SAM" id="Phobius"/>
    </source>
</evidence>
<dbReference type="EMBL" id="BCMI01000003">
    <property type="protein sequence ID" value="GAX05139.1"/>
    <property type="molecule type" value="Genomic_DNA"/>
</dbReference>